<dbReference type="GO" id="GO:0003677">
    <property type="term" value="F:DNA binding"/>
    <property type="evidence" value="ECO:0007669"/>
    <property type="project" value="InterPro"/>
</dbReference>
<evidence type="ECO:0000259" key="7">
    <source>
        <dbReference type="SMART" id="SM00906"/>
    </source>
</evidence>
<dbReference type="GeneID" id="25282335"/>
<dbReference type="GO" id="GO:0005634">
    <property type="term" value="C:nucleus"/>
    <property type="evidence" value="ECO:0007669"/>
    <property type="project" value="UniProtKB-SubCell"/>
</dbReference>
<dbReference type="GO" id="GO:0008270">
    <property type="term" value="F:zinc ion binding"/>
    <property type="evidence" value="ECO:0007669"/>
    <property type="project" value="InterPro"/>
</dbReference>
<keyword evidence="9" id="KW-1185">Reference proteome</keyword>
<protein>
    <recommendedName>
        <fullName evidence="7">Xylanolytic transcriptional activator regulatory domain-containing protein</fullName>
    </recommendedName>
</protein>
<dbReference type="RefSeq" id="XP_013259821.1">
    <property type="nucleotide sequence ID" value="XM_013404367.1"/>
</dbReference>
<keyword evidence="4" id="KW-0804">Transcription</keyword>
<dbReference type="Pfam" id="PF04082">
    <property type="entry name" value="Fungal_trans"/>
    <property type="match status" value="1"/>
</dbReference>
<evidence type="ECO:0000256" key="6">
    <source>
        <dbReference type="SAM" id="MobiDB-lite"/>
    </source>
</evidence>
<feature type="compositionally biased region" description="Polar residues" evidence="6">
    <location>
        <begin position="447"/>
        <end position="474"/>
    </location>
</feature>
<comment type="caution">
    <text evidence="8">The sequence shown here is derived from an EMBL/GenBank/DDBJ whole genome shotgun (WGS) entry which is preliminary data.</text>
</comment>
<evidence type="ECO:0000313" key="9">
    <source>
        <dbReference type="Proteomes" id="UP000027920"/>
    </source>
</evidence>
<feature type="domain" description="Xylanolytic transcriptional activator regulatory" evidence="7">
    <location>
        <begin position="73"/>
        <end position="155"/>
    </location>
</feature>
<dbReference type="VEuPathDB" id="FungiDB:A1O9_07421"/>
<dbReference type="OrthoDB" id="3862662at2759"/>
<feature type="region of interest" description="Disordered" evidence="6">
    <location>
        <begin position="447"/>
        <end position="479"/>
    </location>
</feature>
<accession>A0A072PBK5</accession>
<dbReference type="SMART" id="SM00906">
    <property type="entry name" value="Fungal_trans"/>
    <property type="match status" value="1"/>
</dbReference>
<evidence type="ECO:0000256" key="1">
    <source>
        <dbReference type="ARBA" id="ARBA00004123"/>
    </source>
</evidence>
<keyword evidence="3" id="KW-0805">Transcription regulation</keyword>
<evidence type="ECO:0000256" key="3">
    <source>
        <dbReference type="ARBA" id="ARBA00023015"/>
    </source>
</evidence>
<dbReference type="GO" id="GO:0000981">
    <property type="term" value="F:DNA-binding transcription factor activity, RNA polymerase II-specific"/>
    <property type="evidence" value="ECO:0007669"/>
    <property type="project" value="InterPro"/>
</dbReference>
<evidence type="ECO:0000256" key="4">
    <source>
        <dbReference type="ARBA" id="ARBA00023163"/>
    </source>
</evidence>
<keyword evidence="5" id="KW-0539">Nucleus</keyword>
<dbReference type="AlphaFoldDB" id="A0A072PBK5"/>
<comment type="subcellular location">
    <subcellularLocation>
        <location evidence="1">Nucleus</location>
    </subcellularLocation>
</comment>
<evidence type="ECO:0000313" key="8">
    <source>
        <dbReference type="EMBL" id="KEF57231.1"/>
    </source>
</evidence>
<gene>
    <name evidence="8" type="ORF">A1O9_07421</name>
</gene>
<evidence type="ECO:0000256" key="5">
    <source>
        <dbReference type="ARBA" id="ARBA00023242"/>
    </source>
</evidence>
<sequence length="566" mass="63255">MFSISSRFSSTSADSDAETKSSNLLHQEFHELSLKYINASLDACSNTAPRLCLLQAMTLAGFYKLASGVYGPAWRLVGYAIRVAYELRLHLVDYEGLVEAPTSESELRAWTSNEERRRCWWALWEMNIFASTIQRAPTAIDRTMNETCLPASDDFWFAGRYQAPCLLQGEPGERWQRLKASGNEDCFAWCIVLSSLMRDALILPHGNIQGIFSSLEPEENIPKLVQYFSHGHKRKIAEEHSQQLASLVRAYHALLDNLPRALRHQHEALLFGLDGSENTLASRRSCAEKYMTRMLAVSAHFMIYQNYVFAGIVDGSIPWSLFKTGEEFSGQFPAPHYASAYSVGLKKLLETSDTVLELLESCPKDHARYVSPYYASTIWIAAALQIFKGLAVFDDDQATTQRKYSALREAYLQFTEFWGTPLTLLQNLDSLATRLSVRQRELATSAVSEHASQMDIQQPQHEPSLTSGTDTGSTIADHGQPFNCGGDLQGSPFQNPMPHCDVIAPLGGPWSSSSEAADWLIETDSRGRLPPNQDAWATVLSEGAMLDNFAWYSSDLMTELSQGYTT</sequence>
<organism evidence="8 9">
    <name type="scientific">Exophiala aquamarina CBS 119918</name>
    <dbReference type="NCBI Taxonomy" id="1182545"/>
    <lineage>
        <taxon>Eukaryota</taxon>
        <taxon>Fungi</taxon>
        <taxon>Dikarya</taxon>
        <taxon>Ascomycota</taxon>
        <taxon>Pezizomycotina</taxon>
        <taxon>Eurotiomycetes</taxon>
        <taxon>Chaetothyriomycetidae</taxon>
        <taxon>Chaetothyriales</taxon>
        <taxon>Herpotrichiellaceae</taxon>
        <taxon>Exophiala</taxon>
    </lineage>
</organism>
<dbReference type="GO" id="GO:0006351">
    <property type="term" value="P:DNA-templated transcription"/>
    <property type="evidence" value="ECO:0007669"/>
    <property type="project" value="InterPro"/>
</dbReference>
<dbReference type="InterPro" id="IPR007219">
    <property type="entry name" value="XnlR_reg_dom"/>
</dbReference>
<dbReference type="CDD" id="cd12148">
    <property type="entry name" value="fungal_TF_MHR"/>
    <property type="match status" value="1"/>
</dbReference>
<reference evidence="8 9" key="1">
    <citation type="submission" date="2013-03" db="EMBL/GenBank/DDBJ databases">
        <title>The Genome Sequence of Exophiala aquamarina CBS 119918.</title>
        <authorList>
            <consortium name="The Broad Institute Genomics Platform"/>
            <person name="Cuomo C."/>
            <person name="de Hoog S."/>
            <person name="Gorbushina A."/>
            <person name="Walker B."/>
            <person name="Young S.K."/>
            <person name="Zeng Q."/>
            <person name="Gargeya S."/>
            <person name="Fitzgerald M."/>
            <person name="Haas B."/>
            <person name="Abouelleil A."/>
            <person name="Allen A.W."/>
            <person name="Alvarado L."/>
            <person name="Arachchi H.M."/>
            <person name="Berlin A.M."/>
            <person name="Chapman S.B."/>
            <person name="Gainer-Dewar J."/>
            <person name="Goldberg J."/>
            <person name="Griggs A."/>
            <person name="Gujja S."/>
            <person name="Hansen M."/>
            <person name="Howarth C."/>
            <person name="Imamovic A."/>
            <person name="Ireland A."/>
            <person name="Larimer J."/>
            <person name="McCowan C."/>
            <person name="Murphy C."/>
            <person name="Pearson M."/>
            <person name="Poon T.W."/>
            <person name="Priest M."/>
            <person name="Roberts A."/>
            <person name="Saif S."/>
            <person name="Shea T."/>
            <person name="Sisk P."/>
            <person name="Sykes S."/>
            <person name="Wortman J."/>
            <person name="Nusbaum C."/>
            <person name="Birren B."/>
        </authorList>
    </citation>
    <scope>NUCLEOTIDE SEQUENCE [LARGE SCALE GENOMIC DNA]</scope>
    <source>
        <strain evidence="8 9">CBS 119918</strain>
    </source>
</reference>
<name>A0A072PBK5_9EURO</name>
<keyword evidence="2" id="KW-0479">Metal-binding</keyword>
<dbReference type="PANTHER" id="PTHR47338">
    <property type="entry name" value="ZN(II)2CYS6 TRANSCRIPTION FACTOR (EUROFUNG)-RELATED"/>
    <property type="match status" value="1"/>
</dbReference>
<proteinExistence type="predicted"/>
<dbReference type="Proteomes" id="UP000027920">
    <property type="component" value="Unassembled WGS sequence"/>
</dbReference>
<dbReference type="InterPro" id="IPR050815">
    <property type="entry name" value="TF_fung"/>
</dbReference>
<dbReference type="PANTHER" id="PTHR47338:SF10">
    <property type="entry name" value="TRANSCRIPTION FACTOR DOMAIN-CONTAINING PROTEIN-RELATED"/>
    <property type="match status" value="1"/>
</dbReference>
<dbReference type="EMBL" id="AMGV01000005">
    <property type="protein sequence ID" value="KEF57231.1"/>
    <property type="molecule type" value="Genomic_DNA"/>
</dbReference>
<dbReference type="STRING" id="1182545.A0A072PBK5"/>
<evidence type="ECO:0000256" key="2">
    <source>
        <dbReference type="ARBA" id="ARBA00022723"/>
    </source>
</evidence>
<dbReference type="HOGENOM" id="CLU_007531_2_1_1"/>